<evidence type="ECO:0000256" key="4">
    <source>
        <dbReference type="ARBA" id="ARBA00022989"/>
    </source>
</evidence>
<keyword evidence="3 6" id="KW-0812">Transmembrane</keyword>
<evidence type="ECO:0000256" key="6">
    <source>
        <dbReference type="SAM" id="Phobius"/>
    </source>
</evidence>
<feature type="transmembrane region" description="Helical" evidence="6">
    <location>
        <begin position="207"/>
        <end position="228"/>
    </location>
</feature>
<evidence type="ECO:0000313" key="8">
    <source>
        <dbReference type="Proteomes" id="UP000284451"/>
    </source>
</evidence>
<gene>
    <name evidence="7" type="ORF">D2T29_19190</name>
</gene>
<evidence type="ECO:0000256" key="1">
    <source>
        <dbReference type="ARBA" id="ARBA00004651"/>
    </source>
</evidence>
<dbReference type="EMBL" id="SAUY01000035">
    <property type="protein sequence ID" value="RWR27089.1"/>
    <property type="molecule type" value="Genomic_DNA"/>
</dbReference>
<evidence type="ECO:0000256" key="3">
    <source>
        <dbReference type="ARBA" id="ARBA00022692"/>
    </source>
</evidence>
<feature type="transmembrane region" description="Helical" evidence="6">
    <location>
        <begin position="113"/>
        <end position="133"/>
    </location>
</feature>
<dbReference type="Pfam" id="PF02653">
    <property type="entry name" value="BPD_transp_2"/>
    <property type="match status" value="1"/>
</dbReference>
<dbReference type="AlphaFoldDB" id="A0A443K2V3"/>
<evidence type="ECO:0000256" key="5">
    <source>
        <dbReference type="ARBA" id="ARBA00023136"/>
    </source>
</evidence>
<keyword evidence="2" id="KW-1003">Cell membrane</keyword>
<keyword evidence="5 6" id="KW-0472">Membrane</keyword>
<evidence type="ECO:0000256" key="2">
    <source>
        <dbReference type="ARBA" id="ARBA00022475"/>
    </source>
</evidence>
<dbReference type="InterPro" id="IPR001851">
    <property type="entry name" value="ABC_transp_permease"/>
</dbReference>
<dbReference type="GO" id="GO:0005886">
    <property type="term" value="C:plasma membrane"/>
    <property type="evidence" value="ECO:0007669"/>
    <property type="project" value="UniProtKB-SubCell"/>
</dbReference>
<keyword evidence="4 6" id="KW-1133">Transmembrane helix</keyword>
<feature type="transmembrane region" description="Helical" evidence="6">
    <location>
        <begin position="30"/>
        <end position="53"/>
    </location>
</feature>
<feature type="transmembrane region" description="Helical" evidence="6">
    <location>
        <begin position="283"/>
        <end position="302"/>
    </location>
</feature>
<dbReference type="GO" id="GO:0022857">
    <property type="term" value="F:transmembrane transporter activity"/>
    <property type="evidence" value="ECO:0007669"/>
    <property type="project" value="InterPro"/>
</dbReference>
<dbReference type="PANTHER" id="PTHR32196">
    <property type="entry name" value="ABC TRANSPORTER PERMEASE PROTEIN YPHD-RELATED-RELATED"/>
    <property type="match status" value="1"/>
</dbReference>
<protein>
    <submittedName>
        <fullName evidence="7">ABC transporter permease</fullName>
    </submittedName>
</protein>
<organism evidence="7 8">
    <name type="scientific">Paenirhodobacter populi</name>
    <dbReference type="NCBI Taxonomy" id="2306993"/>
    <lineage>
        <taxon>Bacteria</taxon>
        <taxon>Pseudomonadati</taxon>
        <taxon>Pseudomonadota</taxon>
        <taxon>Alphaproteobacteria</taxon>
        <taxon>Rhodobacterales</taxon>
        <taxon>Rhodobacter group</taxon>
        <taxon>Paenirhodobacter</taxon>
    </lineage>
</organism>
<name>A0A443K2V3_9RHOB</name>
<feature type="transmembrane region" description="Helical" evidence="6">
    <location>
        <begin position="60"/>
        <end position="79"/>
    </location>
</feature>
<feature type="transmembrane region" description="Helical" evidence="6">
    <location>
        <begin position="85"/>
        <end position="106"/>
    </location>
</feature>
<feature type="transmembrane region" description="Helical" evidence="6">
    <location>
        <begin position="153"/>
        <end position="186"/>
    </location>
</feature>
<comment type="caution">
    <text evidence="7">The sequence shown here is derived from an EMBL/GenBank/DDBJ whole genome shotgun (WGS) entry which is preliminary data.</text>
</comment>
<reference evidence="7 8" key="1">
    <citation type="submission" date="2019-01" db="EMBL/GenBank/DDBJ databases">
        <title>Sinorhodobacter populi sp. nov. isolated from the symptomatic bark tissue of Populus euramericana canker.</title>
        <authorList>
            <person name="Xu G."/>
        </authorList>
    </citation>
    <scope>NUCLEOTIDE SEQUENCE [LARGE SCALE GENOMIC DNA]</scope>
    <source>
        <strain evidence="7 8">07D10-4-3</strain>
    </source>
</reference>
<proteinExistence type="predicted"/>
<evidence type="ECO:0000313" key="7">
    <source>
        <dbReference type="EMBL" id="RWR27089.1"/>
    </source>
</evidence>
<reference evidence="7 8" key="2">
    <citation type="submission" date="2019-01" db="EMBL/GenBank/DDBJ databases">
        <authorList>
            <person name="Li Y."/>
        </authorList>
    </citation>
    <scope>NUCLEOTIDE SEQUENCE [LARGE SCALE GENOMIC DNA]</scope>
    <source>
        <strain evidence="7 8">07D10-4-3</strain>
    </source>
</reference>
<comment type="subcellular location">
    <subcellularLocation>
        <location evidence="1">Cell membrane</location>
        <topology evidence="1">Multi-pass membrane protein</topology>
    </subcellularLocation>
</comment>
<dbReference type="Proteomes" id="UP000284451">
    <property type="component" value="Unassembled WGS sequence"/>
</dbReference>
<accession>A0A443K2V3</accession>
<feature type="transmembrane region" description="Helical" evidence="6">
    <location>
        <begin position="248"/>
        <end position="271"/>
    </location>
</feature>
<sequence>MTGRILLLMAMLLVVVTGFAIVNPAFIQLSSFATVLQFSVMLALVALGQAFVVMSGGGGIDLSVGGIVSVSSVFTALAMNAGIVPWWLVPAVPVVIGAALGFGNAVMINRLKILPLIATLGTYFLFSGLAMAVTKGATVMTSADWITAFGRGTVFGIPLMFLVLVVPAYMIGAGVLTHTSWGRWIYATGRNERAARLTGIPVDRLRITVYTLSGMLAGLAAFVSIAWFGAGRPNMGQNLEMESLTCALLGGVAIAGGAGGVVSVLIAVMVITTLKTGLQFNNISTVWQIGIVGALLLAVLLLERFKPVRKHS</sequence>
<dbReference type="CDD" id="cd06579">
    <property type="entry name" value="TM_PBP1_transp_AraH_like"/>
    <property type="match status" value="1"/>
</dbReference>